<dbReference type="Proteomes" id="UP000229438">
    <property type="component" value="Unassembled WGS sequence"/>
</dbReference>
<evidence type="ECO:0000256" key="1">
    <source>
        <dbReference type="SAM" id="Phobius"/>
    </source>
</evidence>
<keyword evidence="1" id="KW-1133">Transmembrane helix</keyword>
<feature type="transmembrane region" description="Helical" evidence="1">
    <location>
        <begin position="295"/>
        <end position="320"/>
    </location>
</feature>
<feature type="chain" id="PRO_5014948190" description="DUF916 domain-containing protein" evidence="2">
    <location>
        <begin position="30"/>
        <end position="332"/>
    </location>
</feature>
<feature type="signal peptide" evidence="2">
    <location>
        <begin position="1"/>
        <end position="29"/>
    </location>
</feature>
<evidence type="ECO:0000313" key="3">
    <source>
        <dbReference type="EMBL" id="PJC68727.1"/>
    </source>
</evidence>
<keyword evidence="1" id="KW-0472">Membrane</keyword>
<comment type="caution">
    <text evidence="3">The sequence shown here is derived from an EMBL/GenBank/DDBJ whole genome shotgun (WGS) entry which is preliminary data.</text>
</comment>
<accession>A0A2M8G7A3</accession>
<gene>
    <name evidence="3" type="ORF">CO015_02945</name>
</gene>
<reference evidence="4" key="1">
    <citation type="submission" date="2017-09" db="EMBL/GenBank/DDBJ databases">
        <title>Depth-based differentiation of microbial function through sediment-hosted aquifers and enrichment of novel symbionts in the deep terrestrial subsurface.</title>
        <authorList>
            <person name="Probst A.J."/>
            <person name="Ladd B."/>
            <person name="Jarett J.K."/>
            <person name="Geller-Mcgrath D.E."/>
            <person name="Sieber C.M.K."/>
            <person name="Emerson J.B."/>
            <person name="Anantharaman K."/>
            <person name="Thomas B.C."/>
            <person name="Malmstrom R."/>
            <person name="Stieglmeier M."/>
            <person name="Klingl A."/>
            <person name="Woyke T."/>
            <person name="Ryan C.M."/>
            <person name="Banfield J.F."/>
        </authorList>
    </citation>
    <scope>NUCLEOTIDE SEQUENCE [LARGE SCALE GENOMIC DNA]</scope>
</reference>
<evidence type="ECO:0008006" key="5">
    <source>
        <dbReference type="Google" id="ProtNLM"/>
    </source>
</evidence>
<evidence type="ECO:0000256" key="2">
    <source>
        <dbReference type="SAM" id="SignalP"/>
    </source>
</evidence>
<dbReference type="AlphaFoldDB" id="A0A2M8G7A3"/>
<dbReference type="EMBL" id="PFQS01000064">
    <property type="protein sequence ID" value="PJC68727.1"/>
    <property type="molecule type" value="Genomic_DNA"/>
</dbReference>
<evidence type="ECO:0000313" key="4">
    <source>
        <dbReference type="Proteomes" id="UP000229438"/>
    </source>
</evidence>
<sequence length="332" mass="37169">MNKKRLSQSVCFGMILGLFLTTPVTLVHAEEENPVEPKSPQVKIEQLEGVEVRNDFSIGPTKFTLDLKPSEEIVAELQITSRIEKETDFEVGVEDFTSQEDPEKYTKFLGEEKSQFSSKEWFAPAVWEFTLKHGERIFLPVKITVPKDAEFGDHYSAVFVKTVPKEDEKGTGITLSSRVGSLFLLSIGDGEVKTAGELASFKTSKKVYGSWPMTFELNFKNQGDVHLTPFGKIIVSNLFGKTVDQVTVKDWVVLRSSSRTQRAVWEPGFAFGKYTASAQIERGYNNLTDVKTTTFYVLPVKILGGVLGGLIALAILVKFFTAKFEIKRKKTI</sequence>
<keyword evidence="1" id="KW-0812">Transmembrane</keyword>
<protein>
    <recommendedName>
        <fullName evidence="5">DUF916 domain-containing protein</fullName>
    </recommendedName>
</protein>
<keyword evidence="2" id="KW-0732">Signal</keyword>
<name>A0A2M8G7A3_UNCKA</name>
<organism evidence="3 4">
    <name type="scientific">candidate division WWE3 bacterium CG_4_8_14_3_um_filter_42_11</name>
    <dbReference type="NCBI Taxonomy" id="1975076"/>
    <lineage>
        <taxon>Bacteria</taxon>
        <taxon>Katanobacteria</taxon>
    </lineage>
</organism>
<proteinExistence type="predicted"/>